<organism evidence="1 2">
    <name type="scientific">Neobacillus bataviensis LMG 21833</name>
    <dbReference type="NCBI Taxonomy" id="1117379"/>
    <lineage>
        <taxon>Bacteria</taxon>
        <taxon>Bacillati</taxon>
        <taxon>Bacillota</taxon>
        <taxon>Bacilli</taxon>
        <taxon>Bacillales</taxon>
        <taxon>Bacillaceae</taxon>
        <taxon>Neobacillus</taxon>
    </lineage>
</organism>
<dbReference type="AlphaFoldDB" id="K6DLT0"/>
<sequence length="62" mass="7105">MDAVRWINTLSKLNFVLEALICIMYLSSFEIKSHISGKNFCDRSSMRGALKEEVFLKYSRGG</sequence>
<reference evidence="1 2" key="1">
    <citation type="journal article" date="2012" name="Front. Microbiol.">
        <title>Redundancy and modularity in membrane-associated dissimilatory nitrate reduction in Bacillus.</title>
        <authorList>
            <person name="Heylen K."/>
            <person name="Keltjens J."/>
        </authorList>
    </citation>
    <scope>NUCLEOTIDE SEQUENCE [LARGE SCALE GENOMIC DNA]</scope>
    <source>
        <strain evidence="2">LMG 21833T</strain>
    </source>
</reference>
<dbReference type="STRING" id="1117379.BABA_10441"/>
<name>K6DLT0_9BACI</name>
<gene>
    <name evidence="1" type="ORF">BABA_10441</name>
</gene>
<dbReference type="Proteomes" id="UP000006316">
    <property type="component" value="Unassembled WGS sequence"/>
</dbReference>
<evidence type="ECO:0000313" key="2">
    <source>
        <dbReference type="Proteomes" id="UP000006316"/>
    </source>
</evidence>
<protein>
    <submittedName>
        <fullName evidence="1">Uncharacterized protein</fullName>
    </submittedName>
</protein>
<keyword evidence="2" id="KW-1185">Reference proteome</keyword>
<evidence type="ECO:0000313" key="1">
    <source>
        <dbReference type="EMBL" id="EKN69274.1"/>
    </source>
</evidence>
<dbReference type="EMBL" id="AJLS01000057">
    <property type="protein sequence ID" value="EKN69274.1"/>
    <property type="molecule type" value="Genomic_DNA"/>
</dbReference>
<accession>K6DLT0</accession>
<proteinExistence type="predicted"/>
<comment type="caution">
    <text evidence="1">The sequence shown here is derived from an EMBL/GenBank/DDBJ whole genome shotgun (WGS) entry which is preliminary data.</text>
</comment>